<dbReference type="EMBL" id="CAVNYO010000013">
    <property type="protein sequence ID" value="CAK5262315.1"/>
    <property type="molecule type" value="Genomic_DNA"/>
</dbReference>
<dbReference type="GO" id="GO:0046983">
    <property type="term" value="F:protein dimerization activity"/>
    <property type="evidence" value="ECO:0007669"/>
    <property type="project" value="InterPro"/>
</dbReference>
<evidence type="ECO:0000313" key="7">
    <source>
        <dbReference type="EMBL" id="CAK5262315.1"/>
    </source>
</evidence>
<dbReference type="PANTHER" id="PTHR46481">
    <property type="entry name" value="ZINC FINGER BED DOMAIN-CONTAINING PROTEIN 4"/>
    <property type="match status" value="1"/>
</dbReference>
<evidence type="ECO:0000256" key="1">
    <source>
        <dbReference type="ARBA" id="ARBA00004123"/>
    </source>
</evidence>
<evidence type="ECO:0000256" key="3">
    <source>
        <dbReference type="ARBA" id="ARBA00022771"/>
    </source>
</evidence>
<evidence type="ECO:0000259" key="6">
    <source>
        <dbReference type="Pfam" id="PF05699"/>
    </source>
</evidence>
<keyword evidence="2" id="KW-0479">Metal-binding</keyword>
<evidence type="ECO:0000256" key="2">
    <source>
        <dbReference type="ARBA" id="ARBA00022723"/>
    </source>
</evidence>
<keyword evidence="8" id="KW-1185">Reference proteome</keyword>
<dbReference type="AlphaFoldDB" id="A0AAD2JUC8"/>
<accession>A0AAD2JUC8</accession>
<comment type="caution">
    <text evidence="7">The sequence shown here is derived from an EMBL/GenBank/DDBJ whole genome shotgun (WGS) entry which is preliminary data.</text>
</comment>
<sequence length="451" mass="50477">MTLTLDGASVNDTLCAGLARILAEKFDIQFGPANSRIFCLAHVVNLVVQKILNVFNEADDPDLEDYHNHSKSFPVHYNAEDDPSLTELEAEPAPDGPVDTAEEDADVDMMNEMADELRALSALRRLRFVCIKICSSPQRRARFRVIAQTKYPTTKNSKGVRLALLMVIRDAIDAWVFDRRELRSLMLNNADWDLLEALGNLLKPFTSVTLQMSKRSTPTLPWVLPMYDIMSSHLEDARDNSSYPEVLRTAADAGLTKLNEYYPKAQENQFNVIATLLHPSLAAGFFASVDAQHKAKGRPASNMLEKATILFTHAFESYKREYDNEKAHSAQTAVLPPAINPTSITMAASSNARSSQRSKNKLEDFWHAVEDYGAGEEQSPLTWWKDHGSNFPVASRMARDFLAIPGTSVSVERLFSQARNVCRDTRSSLKAATIKEAMLTKLWIKAGYFDL</sequence>
<reference evidence="7" key="1">
    <citation type="submission" date="2023-11" db="EMBL/GenBank/DDBJ databases">
        <authorList>
            <person name="De Vega J J."/>
            <person name="De Vega J J."/>
        </authorList>
    </citation>
    <scope>NUCLEOTIDE SEQUENCE</scope>
</reference>
<feature type="domain" description="HAT C-terminal dimerisation" evidence="6">
    <location>
        <begin position="372"/>
        <end position="444"/>
    </location>
</feature>
<comment type="subcellular location">
    <subcellularLocation>
        <location evidence="1">Nucleus</location>
    </subcellularLocation>
</comment>
<evidence type="ECO:0000313" key="8">
    <source>
        <dbReference type="Proteomes" id="UP001295794"/>
    </source>
</evidence>
<dbReference type="PANTHER" id="PTHR46481:SF10">
    <property type="entry name" value="ZINC FINGER BED DOMAIN-CONTAINING PROTEIN 39"/>
    <property type="match status" value="1"/>
</dbReference>
<gene>
    <name evidence="7" type="ORF">MYCIT1_LOCUS916</name>
</gene>
<protein>
    <recommendedName>
        <fullName evidence="6">HAT C-terminal dimerisation domain-containing protein</fullName>
    </recommendedName>
</protein>
<keyword evidence="4" id="KW-0862">Zinc</keyword>
<keyword evidence="5" id="KW-0539">Nucleus</keyword>
<organism evidence="7 8">
    <name type="scientific">Mycena citricolor</name>
    <dbReference type="NCBI Taxonomy" id="2018698"/>
    <lineage>
        <taxon>Eukaryota</taxon>
        <taxon>Fungi</taxon>
        <taxon>Dikarya</taxon>
        <taxon>Basidiomycota</taxon>
        <taxon>Agaricomycotina</taxon>
        <taxon>Agaricomycetes</taxon>
        <taxon>Agaricomycetidae</taxon>
        <taxon>Agaricales</taxon>
        <taxon>Marasmiineae</taxon>
        <taxon>Mycenaceae</taxon>
        <taxon>Mycena</taxon>
    </lineage>
</organism>
<name>A0AAD2JUC8_9AGAR</name>
<dbReference type="SUPFAM" id="SSF53098">
    <property type="entry name" value="Ribonuclease H-like"/>
    <property type="match status" value="1"/>
</dbReference>
<dbReference type="Proteomes" id="UP001295794">
    <property type="component" value="Unassembled WGS sequence"/>
</dbReference>
<dbReference type="GO" id="GO:0008270">
    <property type="term" value="F:zinc ion binding"/>
    <property type="evidence" value="ECO:0007669"/>
    <property type="project" value="UniProtKB-KW"/>
</dbReference>
<evidence type="ECO:0000256" key="4">
    <source>
        <dbReference type="ARBA" id="ARBA00022833"/>
    </source>
</evidence>
<dbReference type="InterPro" id="IPR012337">
    <property type="entry name" value="RNaseH-like_sf"/>
</dbReference>
<dbReference type="InterPro" id="IPR052035">
    <property type="entry name" value="ZnF_BED_domain_contain"/>
</dbReference>
<dbReference type="InterPro" id="IPR008906">
    <property type="entry name" value="HATC_C_dom"/>
</dbReference>
<dbReference type="Pfam" id="PF05699">
    <property type="entry name" value="Dimer_Tnp_hAT"/>
    <property type="match status" value="1"/>
</dbReference>
<proteinExistence type="predicted"/>
<evidence type="ECO:0000256" key="5">
    <source>
        <dbReference type="ARBA" id="ARBA00023242"/>
    </source>
</evidence>
<dbReference type="GO" id="GO:0005634">
    <property type="term" value="C:nucleus"/>
    <property type="evidence" value="ECO:0007669"/>
    <property type="project" value="UniProtKB-SubCell"/>
</dbReference>
<keyword evidence="3" id="KW-0863">Zinc-finger</keyword>